<keyword evidence="1" id="KW-0862">Zinc</keyword>
<evidence type="ECO:0000313" key="4">
    <source>
        <dbReference type="EMBL" id="KAL3423681.1"/>
    </source>
</evidence>
<gene>
    <name evidence="4" type="ORF">PVAG01_05428</name>
</gene>
<accession>A0ABR4PL71</accession>
<feature type="compositionally biased region" description="Polar residues" evidence="2">
    <location>
        <begin position="41"/>
        <end position="52"/>
    </location>
</feature>
<reference evidence="4 5" key="1">
    <citation type="submission" date="2024-06" db="EMBL/GenBank/DDBJ databases">
        <title>Complete genome of Phlyctema vagabunda strain 19-DSS-EL-015.</title>
        <authorList>
            <person name="Fiorenzani C."/>
        </authorList>
    </citation>
    <scope>NUCLEOTIDE SEQUENCE [LARGE SCALE GENOMIC DNA]</scope>
    <source>
        <strain evidence="4 5">19-DSS-EL-015</strain>
    </source>
</reference>
<dbReference type="SUPFAM" id="SSF57667">
    <property type="entry name" value="beta-beta-alpha zinc fingers"/>
    <property type="match status" value="1"/>
</dbReference>
<feature type="compositionally biased region" description="Polar residues" evidence="2">
    <location>
        <begin position="1"/>
        <end position="30"/>
    </location>
</feature>
<comment type="caution">
    <text evidence="4">The sequence shown here is derived from an EMBL/GenBank/DDBJ whole genome shotgun (WGS) entry which is preliminary data.</text>
</comment>
<feature type="region of interest" description="Disordered" evidence="2">
    <location>
        <begin position="1"/>
        <end position="66"/>
    </location>
</feature>
<feature type="compositionally biased region" description="Polar residues" evidence="2">
    <location>
        <begin position="271"/>
        <end position="281"/>
    </location>
</feature>
<feature type="region of interest" description="Disordered" evidence="2">
    <location>
        <begin position="97"/>
        <end position="116"/>
    </location>
</feature>
<name>A0ABR4PL71_9HELO</name>
<feature type="region of interest" description="Disordered" evidence="2">
    <location>
        <begin position="313"/>
        <end position="339"/>
    </location>
</feature>
<protein>
    <submittedName>
        <fullName evidence="4">Tat pathway signal sequence</fullName>
    </submittedName>
</protein>
<evidence type="ECO:0000313" key="5">
    <source>
        <dbReference type="Proteomes" id="UP001629113"/>
    </source>
</evidence>
<keyword evidence="1" id="KW-0479">Metal-binding</keyword>
<feature type="compositionally biased region" description="Basic and acidic residues" evidence="2">
    <location>
        <begin position="147"/>
        <end position="157"/>
    </location>
</feature>
<feature type="region of interest" description="Disordered" evidence="2">
    <location>
        <begin position="124"/>
        <end position="169"/>
    </location>
</feature>
<evidence type="ECO:0000259" key="3">
    <source>
        <dbReference type="PROSITE" id="PS50157"/>
    </source>
</evidence>
<proteinExistence type="predicted"/>
<feature type="domain" description="C2H2-type" evidence="3">
    <location>
        <begin position="173"/>
        <end position="200"/>
    </location>
</feature>
<feature type="compositionally biased region" description="Acidic residues" evidence="2">
    <location>
        <begin position="133"/>
        <end position="146"/>
    </location>
</feature>
<sequence length="453" mass="48993">MASSKELQHSSRPVQHRLSMTTSTGSSLPSVRQPHARNHSHSVSSGSLNPSHRVSRRKSVTTNTSNVAALVAAVRESGDISAGIPITNRRNTMSKNAAARSAALGSLPSPPASLPGHRLAITVARKSDRDENAIEDDEEMEEDEEGGDSKARIRRASDGQPLVGGKKVNSNDLKCDKCGKGYKHSSCLTKHLWEHTPEWSYTSKLLISKHQQVQLLEAASVLVAMNQDGTSPPESTKDFQSDQESASPAASGSSDQHDRASSADTTPPPQESYNHFSSGSYSGRAKRYSSGSGFSRSYQSAASANTAYTASVPSGSGFGHHRQKSHERRPLSSGFNKTSQEDDQLAAAIDLLSCSFGSNGTPRTLPVTLPEDAPPVPNIPAHYLSGVSFSATPLEPAQHLRQTESYTRHRVHRDEDVKMEESEESVADDEDFDHYSRDRSAEDDDGVFGRMEE</sequence>
<feature type="compositionally biased region" description="Acidic residues" evidence="2">
    <location>
        <begin position="421"/>
        <end position="432"/>
    </location>
</feature>
<feature type="region of interest" description="Disordered" evidence="2">
    <location>
        <begin position="397"/>
        <end position="453"/>
    </location>
</feature>
<keyword evidence="5" id="KW-1185">Reference proteome</keyword>
<dbReference type="Proteomes" id="UP001629113">
    <property type="component" value="Unassembled WGS sequence"/>
</dbReference>
<dbReference type="PROSITE" id="PS00028">
    <property type="entry name" value="ZINC_FINGER_C2H2_1"/>
    <property type="match status" value="1"/>
</dbReference>
<dbReference type="PROSITE" id="PS50157">
    <property type="entry name" value="ZINC_FINGER_C2H2_2"/>
    <property type="match status" value="1"/>
</dbReference>
<feature type="region of interest" description="Disordered" evidence="2">
    <location>
        <begin position="227"/>
        <end position="282"/>
    </location>
</feature>
<organism evidence="4 5">
    <name type="scientific">Phlyctema vagabunda</name>
    <dbReference type="NCBI Taxonomy" id="108571"/>
    <lineage>
        <taxon>Eukaryota</taxon>
        <taxon>Fungi</taxon>
        <taxon>Dikarya</taxon>
        <taxon>Ascomycota</taxon>
        <taxon>Pezizomycotina</taxon>
        <taxon>Leotiomycetes</taxon>
        <taxon>Helotiales</taxon>
        <taxon>Dermateaceae</taxon>
        <taxon>Phlyctema</taxon>
    </lineage>
</organism>
<dbReference type="InterPro" id="IPR036236">
    <property type="entry name" value="Znf_C2H2_sf"/>
</dbReference>
<dbReference type="InterPro" id="IPR013087">
    <property type="entry name" value="Znf_C2H2_type"/>
</dbReference>
<keyword evidence="1" id="KW-0863">Zinc-finger</keyword>
<feature type="compositionally biased region" description="Low complexity" evidence="2">
    <location>
        <begin position="97"/>
        <end position="107"/>
    </location>
</feature>
<evidence type="ECO:0000256" key="2">
    <source>
        <dbReference type="SAM" id="MobiDB-lite"/>
    </source>
</evidence>
<feature type="compositionally biased region" description="Polar residues" evidence="2">
    <location>
        <begin position="242"/>
        <end position="254"/>
    </location>
</feature>
<evidence type="ECO:0000256" key="1">
    <source>
        <dbReference type="PROSITE-ProRule" id="PRU00042"/>
    </source>
</evidence>
<dbReference type="EMBL" id="JBFCZG010000004">
    <property type="protein sequence ID" value="KAL3423681.1"/>
    <property type="molecule type" value="Genomic_DNA"/>
</dbReference>